<dbReference type="EMBL" id="CP135176">
    <property type="protein sequence ID" value="WZS86137.1"/>
    <property type="molecule type" value="Genomic_DNA"/>
</dbReference>
<evidence type="ECO:0000313" key="2">
    <source>
        <dbReference type="EMBL" id="WZS86137.1"/>
    </source>
</evidence>
<reference evidence="2 3" key="1">
    <citation type="journal article" date="2024" name="Elife">
        <title>Polysaccharide breakdown products drive degradation-dispersal cycles of foraging bacteria through changes in metabolism and motility.</title>
        <authorList>
            <person name="Stubbusch A.K."/>
            <person name="Keegstra J.M."/>
            <person name="Schwartzman J."/>
            <person name="Pontrelli S."/>
            <person name="Clerc E.E."/>
            <person name="Stocker R."/>
            <person name="Magnabosco C."/>
            <person name="Schubert O.T."/>
            <person name="Ackermann M."/>
            <person name="D'Souza G.G."/>
        </authorList>
    </citation>
    <scope>NUCLEOTIDE SEQUENCE [LARGE SCALE GENOMIC DNA]</scope>
    <source>
        <strain evidence="2 3">ZF270</strain>
    </source>
</reference>
<dbReference type="RefSeq" id="WP_315897535.1">
    <property type="nucleotide sequence ID" value="NZ_AIDR02000034.1"/>
</dbReference>
<keyword evidence="1" id="KW-0472">Membrane</keyword>
<keyword evidence="1" id="KW-0812">Transmembrane</keyword>
<protein>
    <submittedName>
        <fullName evidence="2">Protein YgfX</fullName>
    </submittedName>
</protein>
<dbReference type="AlphaFoldDB" id="A0AAN0LMN8"/>
<evidence type="ECO:0000256" key="1">
    <source>
        <dbReference type="SAM" id="Phobius"/>
    </source>
</evidence>
<dbReference type="InterPro" id="IPR009883">
    <property type="entry name" value="YgfX"/>
</dbReference>
<feature type="transmembrane region" description="Helical" evidence="1">
    <location>
        <begin position="33"/>
        <end position="60"/>
    </location>
</feature>
<organism evidence="2 3">
    <name type="scientific">Vibrio cyclitrophicus ZF270</name>
    <dbReference type="NCBI Taxonomy" id="1136176"/>
    <lineage>
        <taxon>Bacteria</taxon>
        <taxon>Pseudomonadati</taxon>
        <taxon>Pseudomonadota</taxon>
        <taxon>Gammaproteobacteria</taxon>
        <taxon>Vibrionales</taxon>
        <taxon>Vibrionaceae</taxon>
        <taxon>Vibrio</taxon>
    </lineage>
</organism>
<keyword evidence="3" id="KW-1185">Reference proteome</keyword>
<evidence type="ECO:0000313" key="3">
    <source>
        <dbReference type="Proteomes" id="UP001441914"/>
    </source>
</evidence>
<dbReference type="Proteomes" id="UP001441914">
    <property type="component" value="Chromosome 1"/>
</dbReference>
<sequence length="146" mass="17215">MHQWLIKLSHTTSARFVKLQLNPSYFALFAKGTIFGCLLFFIVLSSIPLVVALYCLSLIFSLFRSDHVILNTAHGYFDYKEDGEIRLNDQSYKLKSVDKTWAQFFVKLKFECGHSVLLWRDSCCEREYRHFLTNLQRPHEVNENTR</sequence>
<name>A0AAN0LMN8_9VIBR</name>
<gene>
    <name evidence="2" type="ORF">QYQ95_02265</name>
</gene>
<dbReference type="Pfam" id="PF07254">
    <property type="entry name" value="Cpta_toxin"/>
    <property type="match status" value="1"/>
</dbReference>
<accession>A0AAN0LMN8</accession>
<proteinExistence type="predicted"/>
<dbReference type="GeneID" id="89226065"/>
<keyword evidence="1" id="KW-1133">Transmembrane helix</keyword>